<keyword evidence="5" id="KW-1185">Reference proteome</keyword>
<proteinExistence type="predicted"/>
<reference evidence="4" key="1">
    <citation type="journal article" date="2015" name="PeerJ">
        <title>First genomic representation of candidate bacterial phylum KSB3 points to enhanced environmental sensing as a trigger of wastewater bulking.</title>
        <authorList>
            <person name="Sekiguchi Y."/>
            <person name="Ohashi A."/>
            <person name="Parks D.H."/>
            <person name="Yamauchi T."/>
            <person name="Tyson G.W."/>
            <person name="Hugenholtz P."/>
        </authorList>
    </citation>
    <scope>NUCLEOTIDE SEQUENCE [LARGE SCALE GENOMIC DNA]</scope>
</reference>
<organism evidence="4">
    <name type="scientific">Candidatus Moduliflexus flocculans</name>
    <dbReference type="NCBI Taxonomy" id="1499966"/>
    <lineage>
        <taxon>Bacteria</taxon>
        <taxon>Candidatus Moduliflexota</taxon>
        <taxon>Candidatus Moduliflexia</taxon>
        <taxon>Candidatus Moduliflexales</taxon>
        <taxon>Candidatus Moduliflexaceae</taxon>
    </lineage>
</organism>
<evidence type="ECO:0000256" key="1">
    <source>
        <dbReference type="ARBA" id="ARBA00022630"/>
    </source>
</evidence>
<evidence type="ECO:0000313" key="4">
    <source>
        <dbReference type="EMBL" id="GAK50915.1"/>
    </source>
</evidence>
<dbReference type="GO" id="GO:0016491">
    <property type="term" value="F:oxidoreductase activity"/>
    <property type="evidence" value="ECO:0007669"/>
    <property type="project" value="InterPro"/>
</dbReference>
<gene>
    <name evidence="4" type="ORF">U14_02157</name>
</gene>
<dbReference type="Pfam" id="PF03358">
    <property type="entry name" value="FMN_red"/>
    <property type="match status" value="1"/>
</dbReference>
<sequence>MNIIGIISSPRKNGNTAALVREAMKGAAAEGVTTQEIFLTDYNIHFCTGCSACLSAGICPLQDDFEQLKQRLYKADGVILGSPTYAASPNAIMKNFIERMGMFERFTSAGFGGKYVVGMSTAGSMGAKKVANDLTELVKGSVIRRGYVSGTLGVSVKGGTVNDIPNALTQAHALGKRLAQDIRSKKSYAWQNLFGRMMNRMFIKPTFVNIAKTQKDGRLRAVYQTLQQQGVC</sequence>
<dbReference type="InterPro" id="IPR029039">
    <property type="entry name" value="Flavoprotein-like_sf"/>
</dbReference>
<evidence type="ECO:0000313" key="5">
    <source>
        <dbReference type="Proteomes" id="UP000030700"/>
    </source>
</evidence>
<keyword evidence="2" id="KW-0288">FMN</keyword>
<accession>A0A0S6VZ53</accession>
<dbReference type="Proteomes" id="UP000030700">
    <property type="component" value="Unassembled WGS sequence"/>
</dbReference>
<name>A0A0S6VZ53_9BACT</name>
<dbReference type="Gene3D" id="3.40.50.360">
    <property type="match status" value="1"/>
</dbReference>
<evidence type="ECO:0000256" key="2">
    <source>
        <dbReference type="ARBA" id="ARBA00022643"/>
    </source>
</evidence>
<dbReference type="STRING" id="1499966.U14_02157"/>
<dbReference type="HOGENOM" id="CLU_050993_1_0_0"/>
<dbReference type="PANTHER" id="PTHR43278:SF1">
    <property type="entry name" value="IRON-SULFUR FLAVOPROTEIN MJ1083"/>
    <property type="match status" value="1"/>
</dbReference>
<feature type="domain" description="NADPH-dependent FMN reductase-like" evidence="3">
    <location>
        <begin position="1"/>
        <end position="138"/>
    </location>
</feature>
<keyword evidence="1" id="KW-0285">Flavoprotein</keyword>
<protein>
    <submittedName>
        <fullName evidence="4">Flavin reductase</fullName>
    </submittedName>
</protein>
<dbReference type="EMBL" id="DF820456">
    <property type="protein sequence ID" value="GAK50915.1"/>
    <property type="molecule type" value="Genomic_DNA"/>
</dbReference>
<dbReference type="InterPro" id="IPR005025">
    <property type="entry name" value="FMN_Rdtase-like_dom"/>
</dbReference>
<dbReference type="PANTHER" id="PTHR43278">
    <property type="entry name" value="NAD(P)H-DEPENDENT FMN-CONTAINING OXIDOREDUCTASE YWQN-RELATED"/>
    <property type="match status" value="1"/>
</dbReference>
<dbReference type="SUPFAM" id="SSF52218">
    <property type="entry name" value="Flavoproteins"/>
    <property type="match status" value="1"/>
</dbReference>
<evidence type="ECO:0000259" key="3">
    <source>
        <dbReference type="Pfam" id="PF03358"/>
    </source>
</evidence>
<dbReference type="AlphaFoldDB" id="A0A0S6VZ53"/>
<dbReference type="InterPro" id="IPR051796">
    <property type="entry name" value="ISF_SsuE-like"/>
</dbReference>